<dbReference type="InterPro" id="IPR037185">
    <property type="entry name" value="EmrE-like"/>
</dbReference>
<dbReference type="GO" id="GO:0005460">
    <property type="term" value="F:UDP-glucose transmembrane transporter activity"/>
    <property type="evidence" value="ECO:0007669"/>
    <property type="project" value="TreeGrafter"/>
</dbReference>
<feature type="transmembrane region" description="Helical" evidence="9">
    <location>
        <begin position="162"/>
        <end position="182"/>
    </location>
</feature>
<name>A0A9N9RTH8_9DIPT</name>
<evidence type="ECO:0000256" key="8">
    <source>
        <dbReference type="SAM" id="MobiDB-lite"/>
    </source>
</evidence>
<evidence type="ECO:0000256" key="3">
    <source>
        <dbReference type="ARBA" id="ARBA00022448"/>
    </source>
</evidence>
<feature type="region of interest" description="Disordered" evidence="8">
    <location>
        <begin position="399"/>
        <end position="437"/>
    </location>
</feature>
<feature type="transmembrane region" description="Helical" evidence="9">
    <location>
        <begin position="236"/>
        <end position="259"/>
    </location>
</feature>
<evidence type="ECO:0000256" key="7">
    <source>
        <dbReference type="ARBA" id="ARBA00023136"/>
    </source>
</evidence>
<keyword evidence="6 9" id="KW-1133">Transmembrane helix</keyword>
<reference evidence="10" key="2">
    <citation type="submission" date="2022-10" db="EMBL/GenBank/DDBJ databases">
        <authorList>
            <consortium name="ENA_rothamsted_submissions"/>
            <consortium name="culmorum"/>
            <person name="King R."/>
        </authorList>
    </citation>
    <scope>NUCLEOTIDE SEQUENCE</scope>
</reference>
<dbReference type="Proteomes" id="UP001153620">
    <property type="component" value="Chromosome 2"/>
</dbReference>
<dbReference type="Pfam" id="PF08449">
    <property type="entry name" value="UAA"/>
    <property type="match status" value="1"/>
</dbReference>
<feature type="compositionally biased region" description="Basic and acidic residues" evidence="8">
    <location>
        <begin position="399"/>
        <end position="428"/>
    </location>
</feature>
<feature type="transmembrane region" description="Helical" evidence="9">
    <location>
        <begin position="197"/>
        <end position="215"/>
    </location>
</feature>
<evidence type="ECO:0000256" key="6">
    <source>
        <dbReference type="ARBA" id="ARBA00022989"/>
    </source>
</evidence>
<feature type="transmembrane region" description="Helical" evidence="9">
    <location>
        <begin position="271"/>
        <end position="302"/>
    </location>
</feature>
<evidence type="ECO:0000256" key="4">
    <source>
        <dbReference type="ARBA" id="ARBA00022692"/>
    </source>
</evidence>
<evidence type="ECO:0000256" key="9">
    <source>
        <dbReference type="SAM" id="Phobius"/>
    </source>
</evidence>
<gene>
    <name evidence="10" type="ORF">CHIRRI_LOCUS6055</name>
</gene>
<dbReference type="InterPro" id="IPR013657">
    <property type="entry name" value="SCL35B1-4/HUT1"/>
</dbReference>
<evidence type="ECO:0000313" key="10">
    <source>
        <dbReference type="EMBL" id="CAG9803154.1"/>
    </source>
</evidence>
<sequence>MLLRHQRIQLLTLASIILFCYSLSAIFQEKVLRRPYGEGEGERFTFAFAFTAVQCIVYACVAKATITVRKEKKNETPQRFFCIIGVFYVLAKVTSYMSLRYVPYPTSVVGKSAKPIPVMLLGVLIGRKTYTMYKYIFVTIVVIGVGLFTFKEKYDKKDGEDPILGIVFIGISLLMDGFLGAFEDRMRSVKKPTPLNLMFYMNSWNSLYLIAYLVTTSEGVEFFKFCHRHPIVIRDLSVVVFFGIFGQFCITSMIAYFGALPLSITTTIRKFVTVLLSVMIFNNVLSTRQWIAASIIFIALFLDGHFSRKGKKSNKNDEVTDGKECIENGVEAIKREEDSEKIVEKCEKLNEHGSLKKDPNCRRTVRVSFEGDMLDMLDEINYGFEESDDDSTRNKIVASKEKQEVSEDNHNSKSEENDKAAVDEKKISTENLSKNSVNELVPKDNEVLSQENSTQCDQTSNAIEKLNLYPKLEKDMTQVESISHTVTENKDLDPIVQKSIEKTEQILNISSTEILSDSSDDTKL</sequence>
<evidence type="ECO:0000256" key="5">
    <source>
        <dbReference type="ARBA" id="ARBA00022824"/>
    </source>
</evidence>
<dbReference type="GO" id="GO:0005459">
    <property type="term" value="F:UDP-galactose transmembrane transporter activity"/>
    <property type="evidence" value="ECO:0007669"/>
    <property type="project" value="TreeGrafter"/>
</dbReference>
<keyword evidence="11" id="KW-1185">Reference proteome</keyword>
<keyword evidence="7 9" id="KW-0472">Membrane</keyword>
<evidence type="ECO:0000313" key="11">
    <source>
        <dbReference type="Proteomes" id="UP001153620"/>
    </source>
</evidence>
<keyword evidence="5" id="KW-0256">Endoplasmic reticulum</keyword>
<dbReference type="GO" id="GO:0005789">
    <property type="term" value="C:endoplasmic reticulum membrane"/>
    <property type="evidence" value="ECO:0007669"/>
    <property type="project" value="UniProtKB-SubCell"/>
</dbReference>
<dbReference type="AlphaFoldDB" id="A0A9N9RTH8"/>
<protein>
    <submittedName>
        <fullName evidence="10">Uncharacterized protein</fullName>
    </submittedName>
</protein>
<dbReference type="SUPFAM" id="SSF103481">
    <property type="entry name" value="Multidrug resistance efflux transporter EmrE"/>
    <property type="match status" value="2"/>
</dbReference>
<accession>A0A9N9RTH8</accession>
<keyword evidence="3" id="KW-0813">Transport</keyword>
<dbReference type="GO" id="GO:0000139">
    <property type="term" value="C:Golgi membrane"/>
    <property type="evidence" value="ECO:0007669"/>
    <property type="project" value="TreeGrafter"/>
</dbReference>
<keyword evidence="4 9" id="KW-0812">Transmembrane</keyword>
<dbReference type="PANTHER" id="PTHR10778">
    <property type="entry name" value="SOLUTE CARRIER FAMILY 35 MEMBER B"/>
    <property type="match status" value="1"/>
</dbReference>
<feature type="transmembrane region" description="Helical" evidence="9">
    <location>
        <begin position="80"/>
        <end position="99"/>
    </location>
</feature>
<feature type="transmembrane region" description="Helical" evidence="9">
    <location>
        <begin position="132"/>
        <end position="150"/>
    </location>
</feature>
<organism evidence="10 11">
    <name type="scientific">Chironomus riparius</name>
    <dbReference type="NCBI Taxonomy" id="315576"/>
    <lineage>
        <taxon>Eukaryota</taxon>
        <taxon>Metazoa</taxon>
        <taxon>Ecdysozoa</taxon>
        <taxon>Arthropoda</taxon>
        <taxon>Hexapoda</taxon>
        <taxon>Insecta</taxon>
        <taxon>Pterygota</taxon>
        <taxon>Neoptera</taxon>
        <taxon>Endopterygota</taxon>
        <taxon>Diptera</taxon>
        <taxon>Nematocera</taxon>
        <taxon>Chironomoidea</taxon>
        <taxon>Chironomidae</taxon>
        <taxon>Chironominae</taxon>
        <taxon>Chironomus</taxon>
    </lineage>
</organism>
<evidence type="ECO:0000256" key="1">
    <source>
        <dbReference type="ARBA" id="ARBA00004477"/>
    </source>
</evidence>
<feature type="transmembrane region" description="Helical" evidence="9">
    <location>
        <begin position="48"/>
        <end position="68"/>
    </location>
</feature>
<dbReference type="EMBL" id="OU895878">
    <property type="protein sequence ID" value="CAG9803154.1"/>
    <property type="molecule type" value="Genomic_DNA"/>
</dbReference>
<proteinExistence type="inferred from homology"/>
<comment type="subcellular location">
    <subcellularLocation>
        <location evidence="1">Endoplasmic reticulum membrane</location>
        <topology evidence="1">Multi-pass membrane protein</topology>
    </subcellularLocation>
</comment>
<reference evidence="10" key="1">
    <citation type="submission" date="2022-01" db="EMBL/GenBank/DDBJ databases">
        <authorList>
            <person name="King R."/>
        </authorList>
    </citation>
    <scope>NUCLEOTIDE SEQUENCE</scope>
</reference>
<comment type="similarity">
    <text evidence="2">Belongs to the nucleotide-sugar transporter family. SLC35B subfamily.</text>
</comment>
<evidence type="ECO:0000256" key="2">
    <source>
        <dbReference type="ARBA" id="ARBA00010694"/>
    </source>
</evidence>
<dbReference type="PANTHER" id="PTHR10778:SF10">
    <property type="entry name" value="SOLUTE CARRIER FAMILY 35 MEMBER B1"/>
    <property type="match status" value="1"/>
</dbReference>
<dbReference type="OrthoDB" id="7782791at2759"/>